<dbReference type="InterPro" id="IPR011704">
    <property type="entry name" value="ATPase_dyneun-rel_AAA"/>
</dbReference>
<dbReference type="InterPro" id="IPR003593">
    <property type="entry name" value="AAA+_ATPase"/>
</dbReference>
<accession>A0A8J4E2G7</accession>
<reference evidence="2" key="1">
    <citation type="submission" date="2021-01" db="EMBL/GenBank/DDBJ databases">
        <title>Whole genome shotgun sequence of Virgisporangium aurantiacum NBRC 16421.</title>
        <authorList>
            <person name="Komaki H."/>
            <person name="Tamura T."/>
        </authorList>
    </citation>
    <scope>NUCLEOTIDE SEQUENCE</scope>
    <source>
        <strain evidence="2">NBRC 16421</strain>
    </source>
</reference>
<dbReference type="PANTHER" id="PTHR37291">
    <property type="entry name" value="5-METHYLCYTOSINE-SPECIFIC RESTRICTION ENZYME B"/>
    <property type="match status" value="1"/>
</dbReference>
<gene>
    <name evidence="2" type="ORF">Vau01_064620</name>
</gene>
<dbReference type="SUPFAM" id="SSF52540">
    <property type="entry name" value="P-loop containing nucleoside triphosphate hydrolases"/>
    <property type="match status" value="1"/>
</dbReference>
<dbReference type="Pfam" id="PF01878">
    <property type="entry name" value="EVE"/>
    <property type="match status" value="1"/>
</dbReference>
<organism evidence="2 3">
    <name type="scientific">Virgisporangium aurantiacum</name>
    <dbReference type="NCBI Taxonomy" id="175570"/>
    <lineage>
        <taxon>Bacteria</taxon>
        <taxon>Bacillati</taxon>
        <taxon>Actinomycetota</taxon>
        <taxon>Actinomycetes</taxon>
        <taxon>Micromonosporales</taxon>
        <taxon>Micromonosporaceae</taxon>
        <taxon>Virgisporangium</taxon>
    </lineage>
</organism>
<protein>
    <recommendedName>
        <fullName evidence="1">AAA+ ATPase domain-containing protein</fullName>
    </recommendedName>
</protein>
<evidence type="ECO:0000313" key="2">
    <source>
        <dbReference type="EMBL" id="GIJ58946.1"/>
    </source>
</evidence>
<sequence length="856" mass="93961">MASNVQANLDEAVGLFDRGAVASRVAGADGHAKEIRTLFPLADWPALAVERYALGPPDSKASFCYRLEYGSAELGSIRGRNSRKLIIYARQDGSGWFYDQQAYATHEEAWTAVREGFVRAFALAAEGRVDAVDDIAALRSGPAVTAKAVFVYHPDQLLPIYSQAHLRHFLYRMTGDNHATLSPLTANRRLLDLLRGTGRFDGWHPIEIMNFLYWWADPRAAPAVVKIAPGEAARLWPECRDGGFICVGWDEVGDLSAYASEEEFRAAFAERFPYNGNQSAVTRKAREVWRLASLEPGDRVVANDGITKVLAVGTVVEPGYVWRPERSEFKHTVSVDWDESYARTLAEPVKRWGVTTVAEVPATVWRAITGEQPVIAQPGVEAESTAAAPRAAEDQQLQALAAALDRKGQVVLYGPPGTGKTYTALRFAVWWLGQDRADLDPLARFGTDAFSAAVTALSSPPAGSAAWWMVANPAEWSWEQMFADGSVDYRFGRIARNFAQIRPGDVVFCYESQPVQRVVGIARVLDVTPASANPVRLTPLARVADGPTWAQLRDNPVLAASEPVVNRSQGTLFALTAEEATELAGLVDGVGGQVTTALSHSSDVGQLTQVTFHPSYGYEDFIEGFKPVAATGGGLNLRLVDGIFKRVCHTAATDPARPYLVVIDEINRGNLPKILGELLTLLEEDKRGFTVRLPQSREIFAVPRNVYVLGTMNTADRSIRLLDAALRRRFAFHELLPDREPLEGAFVGKLHLADLLTALNTRIRREVGRERQVGHAFFLRHGQPVATEEEFGAAFRGDVLPLLQEYAADDYGLLVRLLGQALIDEGEQRLRDLPDGDLVDALYTELRASPDAQPLP</sequence>
<feature type="domain" description="AAA+ ATPase" evidence="1">
    <location>
        <begin position="406"/>
        <end position="740"/>
    </location>
</feature>
<dbReference type="SUPFAM" id="SSF88697">
    <property type="entry name" value="PUA domain-like"/>
    <property type="match status" value="1"/>
</dbReference>
<dbReference type="SMART" id="SM00382">
    <property type="entry name" value="AAA"/>
    <property type="match status" value="1"/>
</dbReference>
<evidence type="ECO:0000259" key="1">
    <source>
        <dbReference type="SMART" id="SM00382"/>
    </source>
</evidence>
<dbReference type="AlphaFoldDB" id="A0A8J4E2G7"/>
<dbReference type="Gene3D" id="3.10.590.10">
    <property type="entry name" value="ph1033 like domains"/>
    <property type="match status" value="1"/>
</dbReference>
<dbReference type="GO" id="GO:0005524">
    <property type="term" value="F:ATP binding"/>
    <property type="evidence" value="ECO:0007669"/>
    <property type="project" value="InterPro"/>
</dbReference>
<dbReference type="InterPro" id="IPR015947">
    <property type="entry name" value="PUA-like_sf"/>
</dbReference>
<dbReference type="Pfam" id="PF07728">
    <property type="entry name" value="AAA_5"/>
    <property type="match status" value="1"/>
</dbReference>
<dbReference type="RefSeq" id="WP_204000474.1">
    <property type="nucleotide sequence ID" value="NZ_BOPG01000044.1"/>
</dbReference>
<proteinExistence type="predicted"/>
<name>A0A8J4E2G7_9ACTN</name>
<dbReference type="Proteomes" id="UP000612585">
    <property type="component" value="Unassembled WGS sequence"/>
</dbReference>
<dbReference type="InterPro" id="IPR052934">
    <property type="entry name" value="Methyl-DNA_Rec/Restrict_Enz"/>
</dbReference>
<dbReference type="EMBL" id="BOPG01000044">
    <property type="protein sequence ID" value="GIJ58946.1"/>
    <property type="molecule type" value="Genomic_DNA"/>
</dbReference>
<evidence type="ECO:0000313" key="3">
    <source>
        <dbReference type="Proteomes" id="UP000612585"/>
    </source>
</evidence>
<dbReference type="GO" id="GO:0016887">
    <property type="term" value="F:ATP hydrolysis activity"/>
    <property type="evidence" value="ECO:0007669"/>
    <property type="project" value="InterPro"/>
</dbReference>
<keyword evidence="3" id="KW-1185">Reference proteome</keyword>
<dbReference type="InterPro" id="IPR002740">
    <property type="entry name" value="EVE_domain"/>
</dbReference>
<dbReference type="InterPro" id="IPR027417">
    <property type="entry name" value="P-loop_NTPase"/>
</dbReference>
<dbReference type="PANTHER" id="PTHR37291:SF1">
    <property type="entry name" value="TYPE IV METHYL-DIRECTED RESTRICTION ENZYME ECOKMCRB SUBUNIT"/>
    <property type="match status" value="1"/>
</dbReference>
<comment type="caution">
    <text evidence="2">The sequence shown here is derived from an EMBL/GenBank/DDBJ whole genome shotgun (WGS) entry which is preliminary data.</text>
</comment>
<dbReference type="Gene3D" id="3.40.50.300">
    <property type="entry name" value="P-loop containing nucleotide triphosphate hydrolases"/>
    <property type="match status" value="2"/>
</dbReference>